<dbReference type="GO" id="GO:0005524">
    <property type="term" value="F:ATP binding"/>
    <property type="evidence" value="ECO:0007669"/>
    <property type="project" value="UniProtKB-UniRule"/>
</dbReference>
<dbReference type="PROSITE" id="PS50011">
    <property type="entry name" value="PROTEIN_KINASE_DOM"/>
    <property type="match status" value="1"/>
</dbReference>
<dbReference type="Gene3D" id="3.30.200.20">
    <property type="entry name" value="Phosphorylase Kinase, domain 1"/>
    <property type="match status" value="1"/>
</dbReference>
<dbReference type="InterPro" id="IPR000961">
    <property type="entry name" value="AGC-kinase_C"/>
</dbReference>
<evidence type="ECO:0000256" key="10">
    <source>
        <dbReference type="PROSITE-ProRule" id="PRU10141"/>
    </source>
</evidence>
<evidence type="ECO:0000259" key="14">
    <source>
        <dbReference type="PROSITE" id="PS51285"/>
    </source>
</evidence>
<evidence type="ECO:0000256" key="1">
    <source>
        <dbReference type="ARBA" id="ARBA00012513"/>
    </source>
</evidence>
<dbReference type="SMART" id="SM00239">
    <property type="entry name" value="C2"/>
    <property type="match status" value="1"/>
</dbReference>
<evidence type="ECO:0000256" key="8">
    <source>
        <dbReference type="ARBA" id="ARBA00047899"/>
    </source>
</evidence>
<feature type="binding site" evidence="10">
    <location>
        <position position="518"/>
    </location>
    <ligand>
        <name>ATP</name>
        <dbReference type="ChEBI" id="CHEBI:30616"/>
    </ligand>
</feature>
<feature type="region of interest" description="Disordered" evidence="11">
    <location>
        <begin position="333"/>
        <end position="397"/>
    </location>
</feature>
<evidence type="ECO:0000256" key="7">
    <source>
        <dbReference type="ARBA" id="ARBA00022840"/>
    </source>
</evidence>
<evidence type="ECO:0000259" key="12">
    <source>
        <dbReference type="PROSITE" id="PS50004"/>
    </source>
</evidence>
<dbReference type="Pfam" id="PF00168">
    <property type="entry name" value="C2"/>
    <property type="match status" value="1"/>
</dbReference>
<dbReference type="Gene3D" id="1.10.510.10">
    <property type="entry name" value="Transferase(Phosphotransferase) domain 1"/>
    <property type="match status" value="1"/>
</dbReference>
<dbReference type="PROSITE" id="PS51285">
    <property type="entry name" value="AGC_KINASE_CTER"/>
    <property type="match status" value="1"/>
</dbReference>
<dbReference type="SMART" id="SM00220">
    <property type="entry name" value="S_TKc"/>
    <property type="match status" value="1"/>
</dbReference>
<dbReference type="EC" id="2.7.11.1" evidence="1"/>
<gene>
    <name evidence="15" type="ORF">NA56DRAFT_710824</name>
</gene>
<dbReference type="InterPro" id="IPR008271">
    <property type="entry name" value="Ser/Thr_kinase_AS"/>
</dbReference>
<dbReference type="FunFam" id="3.30.200.20:FF:000116">
    <property type="entry name" value="Non-specific serine/threonine protein kinase"/>
    <property type="match status" value="1"/>
</dbReference>
<feature type="compositionally biased region" description="Polar residues" evidence="11">
    <location>
        <begin position="250"/>
        <end position="273"/>
    </location>
</feature>
<comment type="catalytic activity">
    <reaction evidence="9">
        <text>L-seryl-[protein] + ATP = O-phospho-L-seryl-[protein] + ADP + H(+)</text>
        <dbReference type="Rhea" id="RHEA:17989"/>
        <dbReference type="Rhea" id="RHEA-COMP:9863"/>
        <dbReference type="Rhea" id="RHEA-COMP:11604"/>
        <dbReference type="ChEBI" id="CHEBI:15378"/>
        <dbReference type="ChEBI" id="CHEBI:29999"/>
        <dbReference type="ChEBI" id="CHEBI:30616"/>
        <dbReference type="ChEBI" id="CHEBI:83421"/>
        <dbReference type="ChEBI" id="CHEBI:456216"/>
        <dbReference type="EC" id="2.7.11.1"/>
    </reaction>
</comment>
<dbReference type="EMBL" id="KZ613521">
    <property type="protein sequence ID" value="PMD14519.1"/>
    <property type="molecule type" value="Genomic_DNA"/>
</dbReference>
<proteinExistence type="predicted"/>
<evidence type="ECO:0000259" key="13">
    <source>
        <dbReference type="PROSITE" id="PS50011"/>
    </source>
</evidence>
<dbReference type="PROSITE" id="PS50004">
    <property type="entry name" value="C2"/>
    <property type="match status" value="1"/>
</dbReference>
<dbReference type="SMART" id="SM00133">
    <property type="entry name" value="S_TK_X"/>
    <property type="match status" value="1"/>
</dbReference>
<keyword evidence="7 10" id="KW-0067">ATP-binding</keyword>
<keyword evidence="4" id="KW-0808">Transferase</keyword>
<evidence type="ECO:0000256" key="5">
    <source>
        <dbReference type="ARBA" id="ARBA00022741"/>
    </source>
</evidence>
<feature type="compositionally biased region" description="Basic and acidic residues" evidence="11">
    <location>
        <begin position="850"/>
        <end position="871"/>
    </location>
</feature>
<comment type="catalytic activity">
    <reaction evidence="8">
        <text>L-threonyl-[protein] + ATP = O-phospho-L-threonyl-[protein] + ADP + H(+)</text>
        <dbReference type="Rhea" id="RHEA:46608"/>
        <dbReference type="Rhea" id="RHEA-COMP:11060"/>
        <dbReference type="Rhea" id="RHEA-COMP:11605"/>
        <dbReference type="ChEBI" id="CHEBI:15378"/>
        <dbReference type="ChEBI" id="CHEBI:30013"/>
        <dbReference type="ChEBI" id="CHEBI:30616"/>
        <dbReference type="ChEBI" id="CHEBI:61977"/>
        <dbReference type="ChEBI" id="CHEBI:456216"/>
        <dbReference type="EC" id="2.7.11.1"/>
    </reaction>
</comment>
<dbReference type="PANTHER" id="PTHR24351">
    <property type="entry name" value="RIBOSOMAL PROTEIN S6 KINASE"/>
    <property type="match status" value="1"/>
</dbReference>
<dbReference type="InterPro" id="IPR000008">
    <property type="entry name" value="C2_dom"/>
</dbReference>
<dbReference type="InterPro" id="IPR000719">
    <property type="entry name" value="Prot_kinase_dom"/>
</dbReference>
<feature type="compositionally biased region" description="Basic and acidic residues" evidence="11">
    <location>
        <begin position="220"/>
        <end position="229"/>
    </location>
</feature>
<name>A0A2J6PKK0_9HELO</name>
<keyword evidence="3" id="KW-0597">Phosphoprotein</keyword>
<keyword evidence="5 10" id="KW-0547">Nucleotide-binding</keyword>
<dbReference type="STRING" id="1745343.A0A2J6PKK0"/>
<feature type="compositionally biased region" description="Polar residues" evidence="11">
    <location>
        <begin position="878"/>
        <end position="888"/>
    </location>
</feature>
<dbReference type="PROSITE" id="PS00108">
    <property type="entry name" value="PROTEIN_KINASE_ST"/>
    <property type="match status" value="1"/>
</dbReference>
<feature type="compositionally biased region" description="Polar residues" evidence="11">
    <location>
        <begin position="94"/>
        <end position="104"/>
    </location>
</feature>
<dbReference type="GO" id="GO:0106310">
    <property type="term" value="F:protein serine kinase activity"/>
    <property type="evidence" value="ECO:0007669"/>
    <property type="project" value="RHEA"/>
</dbReference>
<evidence type="ECO:0000256" key="3">
    <source>
        <dbReference type="ARBA" id="ARBA00022553"/>
    </source>
</evidence>
<evidence type="ECO:0000256" key="11">
    <source>
        <dbReference type="SAM" id="MobiDB-lite"/>
    </source>
</evidence>
<dbReference type="InterPro" id="IPR011009">
    <property type="entry name" value="Kinase-like_dom_sf"/>
</dbReference>
<reference evidence="15 16" key="1">
    <citation type="submission" date="2016-05" db="EMBL/GenBank/DDBJ databases">
        <title>A degradative enzymes factory behind the ericoid mycorrhizal symbiosis.</title>
        <authorList>
            <consortium name="DOE Joint Genome Institute"/>
            <person name="Martino E."/>
            <person name="Morin E."/>
            <person name="Grelet G."/>
            <person name="Kuo A."/>
            <person name="Kohler A."/>
            <person name="Daghino S."/>
            <person name="Barry K."/>
            <person name="Choi C."/>
            <person name="Cichocki N."/>
            <person name="Clum A."/>
            <person name="Copeland A."/>
            <person name="Hainaut M."/>
            <person name="Haridas S."/>
            <person name="Labutti K."/>
            <person name="Lindquist E."/>
            <person name="Lipzen A."/>
            <person name="Khouja H.-R."/>
            <person name="Murat C."/>
            <person name="Ohm R."/>
            <person name="Olson A."/>
            <person name="Spatafora J."/>
            <person name="Veneault-Fourrey C."/>
            <person name="Henrissat B."/>
            <person name="Grigoriev I."/>
            <person name="Martin F."/>
            <person name="Perotto S."/>
        </authorList>
    </citation>
    <scope>NUCLEOTIDE SEQUENCE [LARGE SCALE GENOMIC DNA]</scope>
    <source>
        <strain evidence="15 16">UAMH 7357</strain>
    </source>
</reference>
<accession>A0A2J6PKK0</accession>
<feature type="compositionally biased region" description="Polar residues" evidence="11">
    <location>
        <begin position="203"/>
        <end position="219"/>
    </location>
</feature>
<feature type="region of interest" description="Disordered" evidence="11">
    <location>
        <begin position="242"/>
        <end position="274"/>
    </location>
</feature>
<keyword evidence="16" id="KW-1185">Reference proteome</keyword>
<dbReference type="Pfam" id="PF00433">
    <property type="entry name" value="Pkinase_C"/>
    <property type="match status" value="1"/>
</dbReference>
<protein>
    <recommendedName>
        <fullName evidence="1">non-specific serine/threonine protein kinase</fullName>
        <ecNumber evidence="1">2.7.11.1</ecNumber>
    </recommendedName>
</protein>
<evidence type="ECO:0000256" key="2">
    <source>
        <dbReference type="ARBA" id="ARBA00022527"/>
    </source>
</evidence>
<keyword evidence="2" id="KW-0723">Serine/threonine-protein kinase</keyword>
<evidence type="ECO:0000256" key="4">
    <source>
        <dbReference type="ARBA" id="ARBA00022679"/>
    </source>
</evidence>
<dbReference type="Gene3D" id="2.60.40.150">
    <property type="entry name" value="C2 domain"/>
    <property type="match status" value="1"/>
</dbReference>
<evidence type="ECO:0000313" key="16">
    <source>
        <dbReference type="Proteomes" id="UP000235672"/>
    </source>
</evidence>
<dbReference type="PROSITE" id="PS00107">
    <property type="entry name" value="PROTEIN_KINASE_ATP"/>
    <property type="match status" value="1"/>
</dbReference>
<keyword evidence="6 15" id="KW-0418">Kinase</keyword>
<feature type="compositionally biased region" description="Low complexity" evidence="11">
    <location>
        <begin position="136"/>
        <end position="149"/>
    </location>
</feature>
<feature type="region of interest" description="Disordered" evidence="11">
    <location>
        <begin position="1"/>
        <end position="185"/>
    </location>
</feature>
<feature type="domain" description="Protein kinase" evidence="13">
    <location>
        <begin position="489"/>
        <end position="750"/>
    </location>
</feature>
<dbReference type="AlphaFoldDB" id="A0A2J6PKK0"/>
<dbReference type="Pfam" id="PF00069">
    <property type="entry name" value="Pkinase"/>
    <property type="match status" value="1"/>
</dbReference>
<feature type="domain" description="AGC-kinase C-terminal" evidence="14">
    <location>
        <begin position="751"/>
        <end position="835"/>
    </location>
</feature>
<dbReference type="InterPro" id="IPR017441">
    <property type="entry name" value="Protein_kinase_ATP_BS"/>
</dbReference>
<dbReference type="OrthoDB" id="63267at2759"/>
<feature type="region of interest" description="Disordered" evidence="11">
    <location>
        <begin position="201"/>
        <end position="229"/>
    </location>
</feature>
<dbReference type="SUPFAM" id="SSF56112">
    <property type="entry name" value="Protein kinase-like (PK-like)"/>
    <property type="match status" value="1"/>
</dbReference>
<dbReference type="Proteomes" id="UP000235672">
    <property type="component" value="Unassembled WGS sequence"/>
</dbReference>
<evidence type="ECO:0000313" key="15">
    <source>
        <dbReference type="EMBL" id="PMD14519.1"/>
    </source>
</evidence>
<organism evidence="15 16">
    <name type="scientific">Hyaloscypha hepaticicola</name>
    <dbReference type="NCBI Taxonomy" id="2082293"/>
    <lineage>
        <taxon>Eukaryota</taxon>
        <taxon>Fungi</taxon>
        <taxon>Dikarya</taxon>
        <taxon>Ascomycota</taxon>
        <taxon>Pezizomycotina</taxon>
        <taxon>Leotiomycetes</taxon>
        <taxon>Helotiales</taxon>
        <taxon>Hyaloscyphaceae</taxon>
        <taxon>Hyaloscypha</taxon>
    </lineage>
</organism>
<dbReference type="FunFam" id="1.10.510.10:FF:000008">
    <property type="entry name" value="Non-specific serine/threonine protein kinase"/>
    <property type="match status" value="1"/>
</dbReference>
<sequence>MAGTDGDLLKQATQAMMSREDNENDDSDIPRSGVATPQPDPSDKRLPSIMHNYFGQVGSASSTRPNSGLLENPVMGSDVSTPARRDEVLPKATPGSNNEPASDSQEAEAETPLPLAPEKFRSSGLHPYPTPPVSQPPSLHKLKLSNSSSSEDEEVKATESATSCSAHHESISESIPSRARRASSMVPLSSVLTASNVHAAHFSNPSDCTTTPITPSHSRLNSEFHESPSYDRLKRLTDDVKKSIPATPTRALSNQTNKSDTSGGSDHASAQNGKDTKLTTAELGPTQTSVPATGAPAPAPKGKLTVKIAEARGLRKSRDPYVVAVFQRNELVSKGPLPGKEDEEEQGATSSPMGGIPIMRSGSDSGRPMAIPMKSRQSSNTSLSDYRDFKSKGRKSMTNPKWDTEAVFDVVGSDSRVNITIYDRSTSVEEFLGHVDLEANITENGDNAPLKGWFPLRGRNDTETGLPGEIYVEITFQRTEKRHYGPEDFQILKLIGKGTFGQVYQVRKKDTKRIYAMKVLQKKVIVQKKEVAHTVGERNILVRTAMADSPFIVGLKFSFQTPTDLYLVTDYMSGGELFWHLQKEGRFDEKRAKFYIAELILALQHLHMHDIVYRDLKPENILLDANGHIALCDFGLSKANLTKNATTNTFCGTTEYLAPEVLLDEAGYTKMVDFWSLGVLVFEMCCGWSPFYAEDTQQMYKNIAFGKVRFPRDTLTTEGRNFVKGLLNRNPKHRLGATDDAEELKRHPFFADIDWEALTKKLITPPFKPKLKDEMDTSNFDPEFTNALMNGASSLNARAAALAAGVATSTPLSPGMQANFKGFTFVDESSIDEHMQARGIRDEDDSMDEDEKHREDWEASNDIRDKRRSDRMSGIVRTGTNEDSNMFNGGQFDM</sequence>
<feature type="region of interest" description="Disordered" evidence="11">
    <location>
        <begin position="837"/>
        <end position="894"/>
    </location>
</feature>
<evidence type="ECO:0000256" key="6">
    <source>
        <dbReference type="ARBA" id="ARBA00022777"/>
    </source>
</evidence>
<dbReference type="InterPro" id="IPR035892">
    <property type="entry name" value="C2_domain_sf"/>
</dbReference>
<evidence type="ECO:0000256" key="9">
    <source>
        <dbReference type="ARBA" id="ARBA00048679"/>
    </source>
</evidence>
<dbReference type="SUPFAM" id="SSF49562">
    <property type="entry name" value="C2 domain (Calcium/lipid-binding domain, CaLB)"/>
    <property type="match status" value="1"/>
</dbReference>
<feature type="compositionally biased region" description="Polar residues" evidence="11">
    <location>
        <begin position="375"/>
        <end position="384"/>
    </location>
</feature>
<dbReference type="GO" id="GO:0004674">
    <property type="term" value="F:protein serine/threonine kinase activity"/>
    <property type="evidence" value="ECO:0007669"/>
    <property type="project" value="UniProtKB-KW"/>
</dbReference>
<dbReference type="InterPro" id="IPR017892">
    <property type="entry name" value="Pkinase_C"/>
</dbReference>
<feature type="domain" description="C2" evidence="12">
    <location>
        <begin position="284"/>
        <end position="454"/>
    </location>
</feature>